<evidence type="ECO:0000256" key="1">
    <source>
        <dbReference type="SAM" id="Phobius"/>
    </source>
</evidence>
<keyword evidence="1" id="KW-0812">Transmembrane</keyword>
<keyword evidence="1" id="KW-1133">Transmembrane helix</keyword>
<keyword evidence="1" id="KW-0472">Membrane</keyword>
<feature type="transmembrane region" description="Helical" evidence="1">
    <location>
        <begin position="60"/>
        <end position="79"/>
    </location>
</feature>
<name>A0A2H5QP14_CITUN</name>
<comment type="caution">
    <text evidence="2">The sequence shown here is derived from an EMBL/GenBank/DDBJ whole genome shotgun (WGS) entry which is preliminary data.</text>
</comment>
<reference evidence="2 3" key="1">
    <citation type="journal article" date="2017" name="Front. Genet.">
        <title>Draft sequencing of the heterozygous diploid genome of Satsuma (Citrus unshiu Marc.) using a hybrid assembly approach.</title>
        <authorList>
            <person name="Shimizu T."/>
            <person name="Tanizawa Y."/>
            <person name="Mochizuki T."/>
            <person name="Nagasaki H."/>
            <person name="Yoshioka T."/>
            <person name="Toyoda A."/>
            <person name="Fujiyama A."/>
            <person name="Kaminuma E."/>
            <person name="Nakamura Y."/>
        </authorList>
    </citation>
    <scope>NUCLEOTIDE SEQUENCE [LARGE SCALE GENOMIC DNA]</scope>
    <source>
        <strain evidence="3">cv. Miyagawa wase</strain>
    </source>
</reference>
<dbReference type="Proteomes" id="UP000236630">
    <property type="component" value="Unassembled WGS sequence"/>
</dbReference>
<dbReference type="EMBL" id="BDQV01000569">
    <property type="protein sequence ID" value="GAY66362.1"/>
    <property type="molecule type" value="Genomic_DNA"/>
</dbReference>
<dbReference type="AlphaFoldDB" id="A0A2H5QP14"/>
<organism evidence="2 3">
    <name type="scientific">Citrus unshiu</name>
    <name type="common">Satsuma mandarin</name>
    <name type="synonym">Citrus nobilis var. unshiu</name>
    <dbReference type="NCBI Taxonomy" id="55188"/>
    <lineage>
        <taxon>Eukaryota</taxon>
        <taxon>Viridiplantae</taxon>
        <taxon>Streptophyta</taxon>
        <taxon>Embryophyta</taxon>
        <taxon>Tracheophyta</taxon>
        <taxon>Spermatophyta</taxon>
        <taxon>Magnoliopsida</taxon>
        <taxon>eudicotyledons</taxon>
        <taxon>Gunneridae</taxon>
        <taxon>Pentapetalae</taxon>
        <taxon>rosids</taxon>
        <taxon>malvids</taxon>
        <taxon>Sapindales</taxon>
        <taxon>Rutaceae</taxon>
        <taxon>Aurantioideae</taxon>
        <taxon>Citrus</taxon>
    </lineage>
</organism>
<keyword evidence="3" id="KW-1185">Reference proteome</keyword>
<gene>
    <name evidence="2" type="ORF">CUMW_248170</name>
</gene>
<protein>
    <submittedName>
        <fullName evidence="2">Uncharacterized protein</fullName>
    </submittedName>
</protein>
<evidence type="ECO:0000313" key="3">
    <source>
        <dbReference type="Proteomes" id="UP000236630"/>
    </source>
</evidence>
<proteinExistence type="predicted"/>
<accession>A0A2H5QP14</accession>
<sequence length="124" mass="13690">MLMAKKDSISYELAYFTMWAVWKDFTLGRRPATNLIELVQGLIAIYAFDDGTSTFTCKAYDYAFMLLYSALTLAAAGMLKGSNGSLSPSIQDPSSTKAQQMVSSSNNLHLQPLKLSIFIFLVLV</sequence>
<evidence type="ECO:0000313" key="2">
    <source>
        <dbReference type="EMBL" id="GAY66362.1"/>
    </source>
</evidence>